<proteinExistence type="inferred from homology"/>
<feature type="compositionally biased region" description="Low complexity" evidence="2">
    <location>
        <begin position="34"/>
        <end position="48"/>
    </location>
</feature>
<evidence type="ECO:0000256" key="2">
    <source>
        <dbReference type="SAM" id="MobiDB-lite"/>
    </source>
</evidence>
<gene>
    <name evidence="4" type="primary">IFRD1</name>
    <name evidence="4" type="ORF">IWW36_002026</name>
</gene>
<sequence>MSRRNNNGTGLLRSALNSRVPSSSGRLSRRDTPRSAARSLQASQAASRDVSDDDFDDTASVASDSTWLFDEDEKEFVEEVGDNWEDLLKTSLESLNEKRASVREKTLEGIIRLMSHVYIGDGLEGHRVTLLEALQRGTRSSKSAREQQLSLQALGLWFINFGTDDEAEEEFESVDGQLRKLLEEPSIDAQVQAQALNTLAMANFISSADYRDAVELQQFVRGILEEALQERQMEVALQGFSAIGLLLTVMADSDMMLAEQQFDEDFELHMRGLKCDSVEVRVAAAQNIAMMHEALSQDRESFAFDNQYELVGVLEMLKHESNKRLGRRLSLKQRLAMRDVLHTIEDGKAPALKLTLHGQTLLFDDWVRITRLQMFRAALGGGLPEHFARNDMLQDVFGVELDAAEELAHSKQRVVVGPSSDLAKLRTRDMRRRRDERLEAMQADVGDED</sequence>
<evidence type="ECO:0000256" key="1">
    <source>
        <dbReference type="ARBA" id="ARBA00008828"/>
    </source>
</evidence>
<dbReference type="Gene3D" id="1.25.10.10">
    <property type="entry name" value="Leucine-rich Repeat Variant"/>
    <property type="match status" value="1"/>
</dbReference>
<dbReference type="SUPFAM" id="SSF48371">
    <property type="entry name" value="ARM repeat"/>
    <property type="match status" value="1"/>
</dbReference>
<protein>
    <submittedName>
        <fullName evidence="4">Interferon- developmental regulator 1</fullName>
    </submittedName>
</protein>
<evidence type="ECO:0000313" key="4">
    <source>
        <dbReference type="EMBL" id="KAJ2850278.1"/>
    </source>
</evidence>
<accession>A0A9W8IAF9</accession>
<reference evidence="4" key="1">
    <citation type="submission" date="2022-07" db="EMBL/GenBank/DDBJ databases">
        <title>Phylogenomic reconstructions and comparative analyses of Kickxellomycotina fungi.</title>
        <authorList>
            <person name="Reynolds N.K."/>
            <person name="Stajich J.E."/>
            <person name="Barry K."/>
            <person name="Grigoriev I.V."/>
            <person name="Crous P."/>
            <person name="Smith M.E."/>
        </authorList>
    </citation>
    <scope>NUCLEOTIDE SEQUENCE</scope>
    <source>
        <strain evidence="4">NRRL 1566</strain>
    </source>
</reference>
<feature type="region of interest" description="Disordered" evidence="2">
    <location>
        <begin position="1"/>
        <end position="57"/>
    </location>
</feature>
<comment type="caution">
    <text evidence="4">The sequence shown here is derived from an EMBL/GenBank/DDBJ whole genome shotgun (WGS) entry which is preliminary data.</text>
</comment>
<dbReference type="InterPro" id="IPR011989">
    <property type="entry name" value="ARM-like"/>
</dbReference>
<dbReference type="InterPro" id="IPR007701">
    <property type="entry name" value="Interferon-rel_develop_reg_N"/>
</dbReference>
<feature type="compositionally biased region" description="Polar residues" evidence="2">
    <location>
        <begin position="1"/>
        <end position="26"/>
    </location>
</feature>
<dbReference type="EMBL" id="JANBUW010000037">
    <property type="protein sequence ID" value="KAJ2850278.1"/>
    <property type="molecule type" value="Genomic_DNA"/>
</dbReference>
<dbReference type="Proteomes" id="UP001139887">
    <property type="component" value="Unassembled WGS sequence"/>
</dbReference>
<feature type="domain" description="Interferon-related developmental regulator N-terminal" evidence="3">
    <location>
        <begin position="60"/>
        <end position="345"/>
    </location>
</feature>
<dbReference type="PANTHER" id="PTHR12354">
    <property type="entry name" value="INTERFERON-RELATED DEVELOPMENTAL REGULATOR"/>
    <property type="match status" value="1"/>
</dbReference>
<evidence type="ECO:0000313" key="5">
    <source>
        <dbReference type="Proteomes" id="UP001139887"/>
    </source>
</evidence>
<organism evidence="4 5">
    <name type="scientific">Coemansia brasiliensis</name>
    <dbReference type="NCBI Taxonomy" id="2650707"/>
    <lineage>
        <taxon>Eukaryota</taxon>
        <taxon>Fungi</taxon>
        <taxon>Fungi incertae sedis</taxon>
        <taxon>Zoopagomycota</taxon>
        <taxon>Kickxellomycotina</taxon>
        <taxon>Kickxellomycetes</taxon>
        <taxon>Kickxellales</taxon>
        <taxon>Kickxellaceae</taxon>
        <taxon>Coemansia</taxon>
    </lineage>
</organism>
<dbReference type="Pfam" id="PF05004">
    <property type="entry name" value="IFRD"/>
    <property type="match status" value="1"/>
</dbReference>
<evidence type="ECO:0000259" key="3">
    <source>
        <dbReference type="Pfam" id="PF05004"/>
    </source>
</evidence>
<dbReference type="OrthoDB" id="18978at2759"/>
<comment type="similarity">
    <text evidence="1">Belongs to the IFRD family.</text>
</comment>
<dbReference type="InterPro" id="IPR039777">
    <property type="entry name" value="IFRD"/>
</dbReference>
<name>A0A9W8IAF9_9FUNG</name>
<dbReference type="PANTHER" id="PTHR12354:SF1">
    <property type="entry name" value="INTERFERON-RELATED DEVELOPMENTAL REGULATOR 1"/>
    <property type="match status" value="1"/>
</dbReference>
<dbReference type="InterPro" id="IPR016024">
    <property type="entry name" value="ARM-type_fold"/>
</dbReference>
<keyword evidence="5" id="KW-1185">Reference proteome</keyword>
<dbReference type="AlphaFoldDB" id="A0A9W8IAF9"/>